<protein>
    <submittedName>
        <fullName evidence="2">Transposase</fullName>
    </submittedName>
</protein>
<reference evidence="2 3" key="1">
    <citation type="submission" date="2018-12" db="EMBL/GenBank/DDBJ databases">
        <title>Hymenobacter gummosus sp. nov., isolated from a spring.</title>
        <authorList>
            <person name="Nie L."/>
        </authorList>
    </citation>
    <scope>NUCLEOTIDE SEQUENCE [LARGE SCALE GENOMIC DNA]</scope>
    <source>
        <strain evidence="2 3">KCTC 52166</strain>
    </source>
</reference>
<gene>
    <name evidence="2" type="ORF">EJV47_25460</name>
</gene>
<dbReference type="Proteomes" id="UP000282184">
    <property type="component" value="Unassembled WGS sequence"/>
</dbReference>
<dbReference type="GO" id="GO:0004803">
    <property type="term" value="F:transposase activity"/>
    <property type="evidence" value="ECO:0007669"/>
    <property type="project" value="InterPro"/>
</dbReference>
<dbReference type="InterPro" id="IPR052715">
    <property type="entry name" value="RAYT_transposase"/>
</dbReference>
<keyword evidence="3" id="KW-1185">Reference proteome</keyword>
<comment type="caution">
    <text evidence="2">The sequence shown here is derived from an EMBL/GenBank/DDBJ whole genome shotgun (WGS) entry which is preliminary data.</text>
</comment>
<dbReference type="Gene3D" id="3.30.70.1290">
    <property type="entry name" value="Transposase IS200-like"/>
    <property type="match status" value="1"/>
</dbReference>
<name>A0A431TV34_9BACT</name>
<dbReference type="PANTHER" id="PTHR36966">
    <property type="entry name" value="REP-ASSOCIATED TYROSINE TRANSPOSASE"/>
    <property type="match status" value="1"/>
</dbReference>
<dbReference type="PANTHER" id="PTHR36966:SF1">
    <property type="entry name" value="REP-ASSOCIATED TYROSINE TRANSPOSASE"/>
    <property type="match status" value="1"/>
</dbReference>
<evidence type="ECO:0000259" key="1">
    <source>
        <dbReference type="SMART" id="SM01321"/>
    </source>
</evidence>
<dbReference type="InterPro" id="IPR002686">
    <property type="entry name" value="Transposase_17"/>
</dbReference>
<dbReference type="NCBIfam" id="NF047646">
    <property type="entry name" value="REP_Tyr_transpos"/>
    <property type="match status" value="1"/>
</dbReference>
<dbReference type="Pfam" id="PF01797">
    <property type="entry name" value="Y1_Tnp"/>
    <property type="match status" value="1"/>
</dbReference>
<dbReference type="SMART" id="SM01321">
    <property type="entry name" value="Y1_Tnp"/>
    <property type="match status" value="1"/>
</dbReference>
<proteinExistence type="predicted"/>
<feature type="domain" description="Transposase IS200-like" evidence="1">
    <location>
        <begin position="9"/>
        <end position="148"/>
    </location>
</feature>
<accession>A0A431TV34</accession>
<evidence type="ECO:0000313" key="2">
    <source>
        <dbReference type="EMBL" id="RTQ45228.1"/>
    </source>
</evidence>
<organism evidence="2 3">
    <name type="scientific">Hymenobacter gummosus</name>
    <dbReference type="NCBI Taxonomy" id="1776032"/>
    <lineage>
        <taxon>Bacteria</taxon>
        <taxon>Pseudomonadati</taxon>
        <taxon>Bacteroidota</taxon>
        <taxon>Cytophagia</taxon>
        <taxon>Cytophagales</taxon>
        <taxon>Hymenobacteraceae</taxon>
        <taxon>Hymenobacter</taxon>
    </lineage>
</organism>
<evidence type="ECO:0000313" key="3">
    <source>
        <dbReference type="Proteomes" id="UP000282184"/>
    </source>
</evidence>
<dbReference type="EMBL" id="RXOF01000021">
    <property type="protein sequence ID" value="RTQ45228.1"/>
    <property type="molecule type" value="Genomic_DNA"/>
</dbReference>
<dbReference type="OrthoDB" id="9788881at2"/>
<dbReference type="AlphaFoldDB" id="A0A431TV34"/>
<sequence>MSDRYKVRDERQLYFLSFATVNWVDVFTRRLYCDIVIDSLRYCTGHKGLELYAYCIMTNHVHLIVGSETGRLTGIIRDLKRHTSKELLRAIADNQQESRRAWLLWMFARAGQHKAGNEQYQFWQAGSHPVELGTNFLRRQKLEYVHRNPVEAGFVALPEEFLYSSARNYAGQPGLLPVLLIQ</sequence>
<dbReference type="GO" id="GO:0043565">
    <property type="term" value="F:sequence-specific DNA binding"/>
    <property type="evidence" value="ECO:0007669"/>
    <property type="project" value="TreeGrafter"/>
</dbReference>
<dbReference type="SUPFAM" id="SSF143422">
    <property type="entry name" value="Transposase IS200-like"/>
    <property type="match status" value="1"/>
</dbReference>
<dbReference type="InterPro" id="IPR036515">
    <property type="entry name" value="Transposase_17_sf"/>
</dbReference>
<dbReference type="RefSeq" id="WP_126696041.1">
    <property type="nucleotide sequence ID" value="NZ_RXOF01000021.1"/>
</dbReference>
<dbReference type="GO" id="GO:0006313">
    <property type="term" value="P:DNA transposition"/>
    <property type="evidence" value="ECO:0007669"/>
    <property type="project" value="InterPro"/>
</dbReference>